<feature type="domain" description="Core-binding (CB)" evidence="11">
    <location>
        <begin position="1"/>
        <end position="89"/>
    </location>
</feature>
<dbReference type="PROSITE" id="PS51900">
    <property type="entry name" value="CB"/>
    <property type="match status" value="1"/>
</dbReference>
<comment type="caution">
    <text evidence="12">The sequence shown here is derived from an EMBL/GenBank/DDBJ whole genome shotgun (WGS) entry which is preliminary data.</text>
</comment>
<evidence type="ECO:0000256" key="9">
    <source>
        <dbReference type="PROSITE-ProRule" id="PRU01248"/>
    </source>
</evidence>
<dbReference type="Pfam" id="PF02899">
    <property type="entry name" value="Phage_int_SAM_1"/>
    <property type="match status" value="1"/>
</dbReference>
<evidence type="ECO:0000259" key="10">
    <source>
        <dbReference type="PROSITE" id="PS51898"/>
    </source>
</evidence>
<keyword evidence="7" id="KW-0233">DNA recombination</keyword>
<dbReference type="PANTHER" id="PTHR30349:SF77">
    <property type="entry name" value="TYROSINE RECOMBINASE XERC"/>
    <property type="match status" value="1"/>
</dbReference>
<evidence type="ECO:0000256" key="6">
    <source>
        <dbReference type="ARBA" id="ARBA00023125"/>
    </source>
</evidence>
<gene>
    <name evidence="12" type="ORF">SD70_31195</name>
</gene>
<dbReference type="SUPFAM" id="SSF56349">
    <property type="entry name" value="DNA breaking-rejoining enzymes"/>
    <property type="match status" value="1"/>
</dbReference>
<evidence type="ECO:0000313" key="12">
    <source>
        <dbReference type="EMBL" id="KIL36896.1"/>
    </source>
</evidence>
<dbReference type="Gene3D" id="1.10.443.10">
    <property type="entry name" value="Intergrase catalytic core"/>
    <property type="match status" value="1"/>
</dbReference>
<evidence type="ECO:0008006" key="14">
    <source>
        <dbReference type="Google" id="ProtNLM"/>
    </source>
</evidence>
<evidence type="ECO:0000256" key="7">
    <source>
        <dbReference type="ARBA" id="ARBA00023172"/>
    </source>
</evidence>
<protein>
    <recommendedName>
        <fullName evidence="14">Recombinase</fullName>
    </recommendedName>
</protein>
<dbReference type="EMBL" id="JXAK01000102">
    <property type="protein sequence ID" value="KIL36896.1"/>
    <property type="molecule type" value="Genomic_DNA"/>
</dbReference>
<dbReference type="InterPro" id="IPR050090">
    <property type="entry name" value="Tyrosine_recombinase_XerCD"/>
</dbReference>
<dbReference type="InterPro" id="IPR010998">
    <property type="entry name" value="Integrase_recombinase_N"/>
</dbReference>
<sequence length="287" mass="33642">MLLSEAIQKFRQYQLSADKSMNTVVSYTNDLLHFHIYLTKKYNCETYLSDITPEDIEEYMYYLKHEAGYMSASRKRKLAVFRTFFSFCFRKKFCEANPVIYVESVKLEQKERIYLSEKEVYTIVDKIEHPLIKLVVQTLYYTGMRISECLNLQLQDVDFTTDVIKVTKSKAKQERHIPMNTKLKRLLVNYLENERPYTKTNYFFCTSNTGRLSRSYVNKVIAGVVSELGWSDEINCHSLRHAFASNLVKKNVHIVHIQKLLGHTNLTTTSVYTHARKADLVTAINHL</sequence>
<evidence type="ECO:0000259" key="11">
    <source>
        <dbReference type="PROSITE" id="PS51900"/>
    </source>
</evidence>
<accession>A0ABR5A769</accession>
<evidence type="ECO:0000256" key="3">
    <source>
        <dbReference type="ARBA" id="ARBA00022618"/>
    </source>
</evidence>
<evidence type="ECO:0000256" key="2">
    <source>
        <dbReference type="ARBA" id="ARBA00022490"/>
    </source>
</evidence>
<comment type="subcellular location">
    <subcellularLocation>
        <location evidence="1">Cytoplasm</location>
    </subcellularLocation>
</comment>
<keyword evidence="4" id="KW-0159">Chromosome partition</keyword>
<dbReference type="PROSITE" id="PS51898">
    <property type="entry name" value="TYR_RECOMBINASE"/>
    <property type="match status" value="1"/>
</dbReference>
<keyword evidence="5" id="KW-0229">DNA integration</keyword>
<keyword evidence="13" id="KW-1185">Reference proteome</keyword>
<dbReference type="InterPro" id="IPR011010">
    <property type="entry name" value="DNA_brk_join_enz"/>
</dbReference>
<evidence type="ECO:0000256" key="4">
    <source>
        <dbReference type="ARBA" id="ARBA00022829"/>
    </source>
</evidence>
<evidence type="ECO:0000313" key="13">
    <source>
        <dbReference type="Proteomes" id="UP000031967"/>
    </source>
</evidence>
<dbReference type="RefSeq" id="WP_041052477.1">
    <property type="nucleotide sequence ID" value="NZ_JXAK01000102.1"/>
</dbReference>
<dbReference type="InterPro" id="IPR004107">
    <property type="entry name" value="Integrase_SAM-like_N"/>
</dbReference>
<dbReference type="InterPro" id="IPR013762">
    <property type="entry name" value="Integrase-like_cat_sf"/>
</dbReference>
<dbReference type="InterPro" id="IPR002104">
    <property type="entry name" value="Integrase_catalytic"/>
</dbReference>
<keyword evidence="6 9" id="KW-0238">DNA-binding</keyword>
<dbReference type="Gene3D" id="1.10.150.130">
    <property type="match status" value="1"/>
</dbReference>
<name>A0ABR5A769_9BACL</name>
<dbReference type="Proteomes" id="UP000031967">
    <property type="component" value="Unassembled WGS sequence"/>
</dbReference>
<dbReference type="PANTHER" id="PTHR30349">
    <property type="entry name" value="PHAGE INTEGRASE-RELATED"/>
    <property type="match status" value="1"/>
</dbReference>
<evidence type="ECO:0000256" key="5">
    <source>
        <dbReference type="ARBA" id="ARBA00022908"/>
    </source>
</evidence>
<keyword evidence="3" id="KW-0132">Cell division</keyword>
<evidence type="ECO:0000256" key="1">
    <source>
        <dbReference type="ARBA" id="ARBA00004496"/>
    </source>
</evidence>
<reference evidence="12 13" key="1">
    <citation type="submission" date="2014-12" db="EMBL/GenBank/DDBJ databases">
        <title>Draft genome sequence of Paenibacillus kamchatkensis strain B-2647.</title>
        <authorList>
            <person name="Karlyshev A.V."/>
            <person name="Kudryashova E.B."/>
        </authorList>
    </citation>
    <scope>NUCLEOTIDE SEQUENCE [LARGE SCALE GENOMIC DNA]</scope>
    <source>
        <strain evidence="12 13">VKM B-2647</strain>
    </source>
</reference>
<dbReference type="InterPro" id="IPR044068">
    <property type="entry name" value="CB"/>
</dbReference>
<keyword evidence="2" id="KW-0963">Cytoplasm</keyword>
<evidence type="ECO:0000256" key="8">
    <source>
        <dbReference type="ARBA" id="ARBA00023306"/>
    </source>
</evidence>
<feature type="domain" description="Tyr recombinase" evidence="10">
    <location>
        <begin position="110"/>
        <end position="285"/>
    </location>
</feature>
<proteinExistence type="predicted"/>
<organism evidence="12 13">
    <name type="scientific">Gordoniibacillus kamchatkensis</name>
    <dbReference type="NCBI Taxonomy" id="1590651"/>
    <lineage>
        <taxon>Bacteria</taxon>
        <taxon>Bacillati</taxon>
        <taxon>Bacillota</taxon>
        <taxon>Bacilli</taxon>
        <taxon>Bacillales</taxon>
        <taxon>Paenibacillaceae</taxon>
        <taxon>Gordoniibacillus</taxon>
    </lineage>
</organism>
<dbReference type="Pfam" id="PF00589">
    <property type="entry name" value="Phage_integrase"/>
    <property type="match status" value="1"/>
</dbReference>
<keyword evidence="8" id="KW-0131">Cell cycle</keyword>